<keyword evidence="1" id="KW-1133">Transmembrane helix</keyword>
<organism evidence="2 3">
    <name type="scientific">Microbacterium telephonicum</name>
    <dbReference type="NCBI Taxonomy" id="1714841"/>
    <lineage>
        <taxon>Bacteria</taxon>
        <taxon>Bacillati</taxon>
        <taxon>Actinomycetota</taxon>
        <taxon>Actinomycetes</taxon>
        <taxon>Micrococcales</taxon>
        <taxon>Microbacteriaceae</taxon>
        <taxon>Microbacterium</taxon>
    </lineage>
</organism>
<dbReference type="PANTHER" id="PTHR48098:SF1">
    <property type="entry name" value="DIACYLGLYCEROL ACYLTRANSFERASE_MYCOLYLTRANSFERASE AG85A"/>
    <property type="match status" value="1"/>
</dbReference>
<feature type="transmembrane region" description="Helical" evidence="1">
    <location>
        <begin position="100"/>
        <end position="121"/>
    </location>
</feature>
<reference evidence="2 3" key="1">
    <citation type="journal article" date="2015" name="Stand. Genomic Sci.">
        <title>Genomic Encyclopedia of Bacterial and Archaeal Type Strains, Phase III: the genomes of soil and plant-associated and newly described type strains.</title>
        <authorList>
            <person name="Whitman W.B."/>
            <person name="Woyke T."/>
            <person name="Klenk H.P."/>
            <person name="Zhou Y."/>
            <person name="Lilburn T.G."/>
            <person name="Beck B.J."/>
            <person name="De Vos P."/>
            <person name="Vandamme P."/>
            <person name="Eisen J.A."/>
            <person name="Garrity G."/>
            <person name="Hugenholtz P."/>
            <person name="Kyrpides N.C."/>
        </authorList>
    </citation>
    <scope>NUCLEOTIDE SEQUENCE [LARGE SCALE GENOMIC DNA]</scope>
    <source>
        <strain evidence="2 3">S2T63</strain>
    </source>
</reference>
<dbReference type="InterPro" id="IPR050583">
    <property type="entry name" value="Mycobacterial_A85_antigen"/>
</dbReference>
<sequence>MNIWRLQVIDGPVPWIVYGVALALLLVIVIRHWTRRPLVWAIVGALVGFAIAASVWVYVNVSLVFGDPLPLAVLVWAGSALAASGFALGGLFGARVWRKIVSILAVPVFLLGAGVGINDWYDLTPTLGSIFGISGLNELDLPDGGAMTAAPTPDVPLYQSWQAPAGMPAKGTVGTQKIPGTVSGFDARDAGIYLPPAAQVADAPALPLVIMMMGQPGSPDPSYIAGVLDEFAAKNNGLAPIAIVADQLGQDGADPGANDPACADSVGFGNARTYITTDVVAWAKKNLHIIDDPRYWVIAGYSNGGGCAITYGATFPEKWKNIIDVSGEEYPGSERVDQTVATVYGGSQSAFEASKPVNIMAKAPKGTYDGMTGVFTAGSEDPGFSAASVTVSNAAKSAGMTVTQYEVPGAGHTGDALPKGLEEGFTVLYPVLGLSAR</sequence>
<dbReference type="AlphaFoldDB" id="A0A498CCY0"/>
<proteinExistence type="predicted"/>
<dbReference type="EMBL" id="RCDB01000001">
    <property type="protein sequence ID" value="RLK52937.1"/>
    <property type="molecule type" value="Genomic_DNA"/>
</dbReference>
<dbReference type="OrthoDB" id="3723842at2"/>
<dbReference type="GO" id="GO:0016747">
    <property type="term" value="F:acyltransferase activity, transferring groups other than amino-acyl groups"/>
    <property type="evidence" value="ECO:0007669"/>
    <property type="project" value="TreeGrafter"/>
</dbReference>
<dbReference type="RefSeq" id="WP_121057710.1">
    <property type="nucleotide sequence ID" value="NZ_RCDB01000001.1"/>
</dbReference>
<dbReference type="Gene3D" id="3.40.50.1820">
    <property type="entry name" value="alpha/beta hydrolase"/>
    <property type="match status" value="1"/>
</dbReference>
<evidence type="ECO:0000313" key="3">
    <source>
        <dbReference type="Proteomes" id="UP000273158"/>
    </source>
</evidence>
<comment type="caution">
    <text evidence="2">The sequence shown here is derived from an EMBL/GenBank/DDBJ whole genome shotgun (WGS) entry which is preliminary data.</text>
</comment>
<name>A0A498CCY0_9MICO</name>
<accession>A0A498CCY0</accession>
<dbReference type="Proteomes" id="UP000273158">
    <property type="component" value="Unassembled WGS sequence"/>
</dbReference>
<feature type="transmembrane region" description="Helical" evidence="1">
    <location>
        <begin position="37"/>
        <end position="59"/>
    </location>
</feature>
<protein>
    <submittedName>
        <fullName evidence="2">Enterochelin esterase-like enzyme</fullName>
    </submittedName>
</protein>
<feature type="transmembrane region" description="Helical" evidence="1">
    <location>
        <begin position="71"/>
        <end position="93"/>
    </location>
</feature>
<evidence type="ECO:0000313" key="2">
    <source>
        <dbReference type="EMBL" id="RLK52937.1"/>
    </source>
</evidence>
<keyword evidence="3" id="KW-1185">Reference proteome</keyword>
<gene>
    <name evidence="2" type="ORF">C7474_0899</name>
</gene>
<feature type="transmembrane region" description="Helical" evidence="1">
    <location>
        <begin position="12"/>
        <end position="30"/>
    </location>
</feature>
<dbReference type="InterPro" id="IPR029058">
    <property type="entry name" value="AB_hydrolase_fold"/>
</dbReference>
<dbReference type="SUPFAM" id="SSF53474">
    <property type="entry name" value="alpha/beta-Hydrolases"/>
    <property type="match status" value="1"/>
</dbReference>
<dbReference type="PANTHER" id="PTHR48098">
    <property type="entry name" value="ENTEROCHELIN ESTERASE-RELATED"/>
    <property type="match status" value="1"/>
</dbReference>
<dbReference type="Pfam" id="PF00756">
    <property type="entry name" value="Esterase"/>
    <property type="match status" value="1"/>
</dbReference>
<keyword evidence="1" id="KW-0812">Transmembrane</keyword>
<dbReference type="InterPro" id="IPR000801">
    <property type="entry name" value="Esterase-like"/>
</dbReference>
<keyword evidence="1" id="KW-0472">Membrane</keyword>
<evidence type="ECO:0000256" key="1">
    <source>
        <dbReference type="SAM" id="Phobius"/>
    </source>
</evidence>